<dbReference type="InParanoid" id="A2DPX9"/>
<dbReference type="PANTHER" id="PTHR45661:SF3">
    <property type="entry name" value="IG-LIKE DOMAIN-CONTAINING PROTEIN"/>
    <property type="match status" value="1"/>
</dbReference>
<dbReference type="Proteomes" id="UP000001542">
    <property type="component" value="Unassembled WGS sequence"/>
</dbReference>
<evidence type="ECO:0000256" key="1">
    <source>
        <dbReference type="SAM" id="Phobius"/>
    </source>
</evidence>
<dbReference type="AlphaFoldDB" id="A2DPX9"/>
<dbReference type="InterPro" id="IPR032675">
    <property type="entry name" value="LRR_dom_sf"/>
</dbReference>
<evidence type="ECO:0000313" key="3">
    <source>
        <dbReference type="Proteomes" id="UP000001542"/>
    </source>
</evidence>
<name>A2DPX9_TRIV3</name>
<dbReference type="RefSeq" id="XP_001329710.1">
    <property type="nucleotide sequence ID" value="XM_001329675.1"/>
</dbReference>
<feature type="transmembrane region" description="Helical" evidence="1">
    <location>
        <begin position="286"/>
        <end position="309"/>
    </location>
</feature>
<sequence length="333" mass="36985">MINVPLQEIGESAFFANQKITILKFPPTLITIKNEAFSNCLNLESIEFNEGLKVLGNYSFKGCISMTTLIFPSTLEYIGDHCFAACTSLTNNINLHNNIKFIGDNAFSSCYNIISITSYLNNDVYIGYNPFLCVNYLKKLIIYSNYLNFINLFSENQFIERIILDFHQSATLPSLSHLEELNNLSINCHNYSITLPSNFISSENISVSIYGNIKSIPDDSFTDANISVFIYCSLSSVKGDFLKNAKACQKIIVGPYYSGKTFGGLKITSVENICELKPSKKLSGGAIAGITLAAIAVVAGFAVGFVYIYKIRKTQNKIDNKIALEKMVFEDFG</sequence>
<reference evidence="2" key="1">
    <citation type="submission" date="2006-10" db="EMBL/GenBank/DDBJ databases">
        <authorList>
            <person name="Amadeo P."/>
            <person name="Zhao Q."/>
            <person name="Wortman J."/>
            <person name="Fraser-Liggett C."/>
            <person name="Carlton J."/>
        </authorList>
    </citation>
    <scope>NUCLEOTIDE SEQUENCE</scope>
    <source>
        <strain evidence="2">G3</strain>
    </source>
</reference>
<dbReference type="Pfam" id="PF13306">
    <property type="entry name" value="LRR_5"/>
    <property type="match status" value="1"/>
</dbReference>
<dbReference type="Gene3D" id="3.80.10.10">
    <property type="entry name" value="Ribonuclease Inhibitor"/>
    <property type="match status" value="1"/>
</dbReference>
<dbReference type="EMBL" id="DS113229">
    <property type="protein sequence ID" value="EAY17575.1"/>
    <property type="molecule type" value="Genomic_DNA"/>
</dbReference>
<dbReference type="STRING" id="5722.A2DPX9"/>
<proteinExistence type="predicted"/>
<dbReference type="PANTHER" id="PTHR45661">
    <property type="entry name" value="SURFACE ANTIGEN"/>
    <property type="match status" value="1"/>
</dbReference>
<accession>A2DPX9</accession>
<dbReference type="SUPFAM" id="SSF52058">
    <property type="entry name" value="L domain-like"/>
    <property type="match status" value="1"/>
</dbReference>
<protein>
    <submittedName>
        <fullName evidence="2">Surface antigen BspA-like</fullName>
    </submittedName>
</protein>
<dbReference type="VEuPathDB" id="TrichDB:TVAGG3_0552530"/>
<dbReference type="InterPro" id="IPR053139">
    <property type="entry name" value="Surface_bspA-like"/>
</dbReference>
<gene>
    <name evidence="2" type="ORF">TVAG_454030</name>
</gene>
<reference evidence="2" key="2">
    <citation type="journal article" date="2007" name="Science">
        <title>Draft genome sequence of the sexually transmitted pathogen Trichomonas vaginalis.</title>
        <authorList>
            <person name="Carlton J.M."/>
            <person name="Hirt R.P."/>
            <person name="Silva J.C."/>
            <person name="Delcher A.L."/>
            <person name="Schatz M."/>
            <person name="Zhao Q."/>
            <person name="Wortman J.R."/>
            <person name="Bidwell S.L."/>
            <person name="Alsmark U.C.M."/>
            <person name="Besteiro S."/>
            <person name="Sicheritz-Ponten T."/>
            <person name="Noel C.J."/>
            <person name="Dacks J.B."/>
            <person name="Foster P.G."/>
            <person name="Simillion C."/>
            <person name="Van de Peer Y."/>
            <person name="Miranda-Saavedra D."/>
            <person name="Barton G.J."/>
            <person name="Westrop G.D."/>
            <person name="Mueller S."/>
            <person name="Dessi D."/>
            <person name="Fiori P.L."/>
            <person name="Ren Q."/>
            <person name="Paulsen I."/>
            <person name="Zhang H."/>
            <person name="Bastida-Corcuera F.D."/>
            <person name="Simoes-Barbosa A."/>
            <person name="Brown M.T."/>
            <person name="Hayes R.D."/>
            <person name="Mukherjee M."/>
            <person name="Okumura C.Y."/>
            <person name="Schneider R."/>
            <person name="Smith A.J."/>
            <person name="Vanacova S."/>
            <person name="Villalvazo M."/>
            <person name="Haas B.J."/>
            <person name="Pertea M."/>
            <person name="Feldblyum T.V."/>
            <person name="Utterback T.R."/>
            <person name="Shu C.L."/>
            <person name="Osoegawa K."/>
            <person name="de Jong P.J."/>
            <person name="Hrdy I."/>
            <person name="Horvathova L."/>
            <person name="Zubacova Z."/>
            <person name="Dolezal P."/>
            <person name="Malik S.B."/>
            <person name="Logsdon J.M. Jr."/>
            <person name="Henze K."/>
            <person name="Gupta A."/>
            <person name="Wang C.C."/>
            <person name="Dunne R.L."/>
            <person name="Upcroft J.A."/>
            <person name="Upcroft P."/>
            <person name="White O."/>
            <person name="Salzberg S.L."/>
            <person name="Tang P."/>
            <person name="Chiu C.-H."/>
            <person name="Lee Y.-S."/>
            <person name="Embley T.M."/>
            <person name="Coombs G.H."/>
            <person name="Mottram J.C."/>
            <person name="Tachezy J."/>
            <person name="Fraser-Liggett C.M."/>
            <person name="Johnson P.J."/>
        </authorList>
    </citation>
    <scope>NUCLEOTIDE SEQUENCE [LARGE SCALE GENOMIC DNA]</scope>
    <source>
        <strain evidence="2">G3</strain>
    </source>
</reference>
<organism evidence="2 3">
    <name type="scientific">Trichomonas vaginalis (strain ATCC PRA-98 / G3)</name>
    <dbReference type="NCBI Taxonomy" id="412133"/>
    <lineage>
        <taxon>Eukaryota</taxon>
        <taxon>Metamonada</taxon>
        <taxon>Parabasalia</taxon>
        <taxon>Trichomonadida</taxon>
        <taxon>Trichomonadidae</taxon>
        <taxon>Trichomonas</taxon>
    </lineage>
</organism>
<dbReference type="KEGG" id="tva:4775592"/>
<keyword evidence="1" id="KW-0472">Membrane</keyword>
<dbReference type="InterPro" id="IPR026906">
    <property type="entry name" value="LRR_5"/>
</dbReference>
<dbReference type="VEuPathDB" id="TrichDB:TVAG_454030"/>
<dbReference type="SMR" id="A2DPX9"/>
<keyword evidence="3" id="KW-1185">Reference proteome</keyword>
<keyword evidence="1" id="KW-1133">Transmembrane helix</keyword>
<keyword evidence="1" id="KW-0812">Transmembrane</keyword>
<evidence type="ECO:0000313" key="2">
    <source>
        <dbReference type="EMBL" id="EAY17575.1"/>
    </source>
</evidence>